<keyword evidence="3" id="KW-0677">Repeat</keyword>
<dbReference type="InterPro" id="IPR001005">
    <property type="entry name" value="SANT/Myb"/>
</dbReference>
<reference evidence="12" key="1">
    <citation type="journal article" date="2009" name="Rice">
        <title>De Novo Next Generation Sequencing of Plant Genomes.</title>
        <authorList>
            <person name="Rounsley S."/>
            <person name="Marri P.R."/>
            <person name="Yu Y."/>
            <person name="He R."/>
            <person name="Sisneros N."/>
            <person name="Goicoechea J.L."/>
            <person name="Lee S.J."/>
            <person name="Angelova A."/>
            <person name="Kudrna D."/>
            <person name="Luo M."/>
            <person name="Affourtit J."/>
            <person name="Desany B."/>
            <person name="Knight J."/>
            <person name="Niazi F."/>
            <person name="Egholm M."/>
            <person name="Wing R.A."/>
        </authorList>
    </citation>
    <scope>NUCLEOTIDE SEQUENCE [LARGE SCALE GENOMIC DNA]</scope>
    <source>
        <strain evidence="12">cv. IRGC 105608</strain>
    </source>
</reference>
<sequence>MESFYLAGVQPPTKQEEEYLSPVAADVLTEDKVLGETGRWSGSLSKRWPRQETLALLQIRSEMDGSFRDATLWEEISSKLSDMGYVRSAQMCKEKYEEVQRYKRSKDGCAGKQDMSDPEVEMGDEIEEDRMVKPEVGGGIPFSVGKRKRDDGGSNALLEGFMKQVMERQEEMQRRFLEALEKREAERAAREEAWRGQVMDRLNREHEQLAAIIAILRHTGDGEQHLHPPVVPTLRLFPHLRRPVPLAPLQMRPPQPKHDVARTPLGLHLTNKTKRVKDEPSPSPLFDHQRSRQKFPHFEEGPHGQGSPDLTHNTTVRQIPDDYTTSCLPYLRFLLEAAIRGIYNLIRLGECRVHNDDVANLLHQAKDAVYCAEDLLDELNYYELQDEIEHNANPSARPEYSDINIRAKEVHGKINYLVEQMGYLGLNGVRLEQFMFESKLNYSNLTYEETVIGRREELQLLIDTLVLRKNSLTGRIGAGGAEVPGSDRARPENLSILPIVGEGGVGKTALAHCAFNHNIVQNHFDLHVWICVSDGFDNKKLTKKLAWSAAENKMKLDDLSCLQRIITNGIIHHSTRFLLVIDDLQEDVGQENYIAWERFLAPLKCARAGSMVLVTTRSLEVAEHIGTMNPLQLEGLPEEIIWHLFSMYAFELPISDSNQAIDFIGRKISSRLNGSPLGAKILGCLLNLKLDLGYWKNILESKLWEIDRQNETRIWPALQLSYQYLPFHLKRCFSFCSLYPKGHEFDAETLVDSWVAVGLVVSRGSVPAVDIGHEYFDQLVRRSFFQISPTSSSSRYAYVMQGLLYETAQKISTNECFVIKHSSDLLRIPPKVRHVSILHFSGLSSSDLESLHKYSTLQSVVCTGIDSDVLTTSVLEIWFCHLTNIRMLRFISCQLKELPGNVGNLILLRYLDISSCDFEALPDSFWRLRKLEILDAQNCGFHDVPKDIVKLVNLTKIRLKGDLINQLGHIPGVGKLVYLEEMPYYAVGDTPGRRIEELKNMNHLRGALEISGLHNVTSKETAAGAGLDKKIHLDTLTISWHDSIRPDKHNSLQEMEVLEGLRPSPTIKNLEVRFYMGSGFHPSWLLHGVEDQWLLGHLCGEVISRLESLSISSCPNITNLLVVETSSSSSRSSSPEYRSLTKLCITWCRKLRSLDNLIRSWSLPNIRVIRISNCEKLSSLPFVWQLAHLEDLEVSHCWSLSWERGLILPSSLKSLKLEACGELTDSALSCGLRGLPVLATLELQFCSGLESFDGETWSGMPSLRRLKIFCCQELSSIGGAESIARVESVDIRHCPKLMELEQPFQRG</sequence>
<dbReference type="SUPFAM" id="SSF52058">
    <property type="entry name" value="L domain-like"/>
    <property type="match status" value="1"/>
</dbReference>
<dbReference type="Gene3D" id="1.10.10.10">
    <property type="entry name" value="Winged helix-like DNA-binding domain superfamily/Winged helix DNA-binding domain"/>
    <property type="match status" value="1"/>
</dbReference>
<dbReference type="InterPro" id="IPR058922">
    <property type="entry name" value="WHD_DRP"/>
</dbReference>
<evidence type="ECO:0000259" key="11">
    <source>
        <dbReference type="PROSITE" id="PS50090"/>
    </source>
</evidence>
<dbReference type="Gene3D" id="1.10.10.60">
    <property type="entry name" value="Homeodomain-like"/>
    <property type="match status" value="1"/>
</dbReference>
<protein>
    <recommendedName>
        <fullName evidence="11">Myb-like domain-containing protein</fullName>
    </recommendedName>
</protein>
<dbReference type="Gramene" id="OBART09G07660.1">
    <property type="protein sequence ID" value="OBART09G07660.1"/>
    <property type="gene ID" value="OBART09G07660"/>
</dbReference>
<comment type="subcellular location">
    <subcellularLocation>
        <location evidence="1">Nucleus</location>
    </subcellularLocation>
</comment>
<dbReference type="HOGENOM" id="CLU_000837_8_3_1"/>
<keyword evidence="4" id="KW-0611">Plant defense</keyword>
<dbReference type="CDD" id="cd12203">
    <property type="entry name" value="GT1"/>
    <property type="match status" value="1"/>
</dbReference>
<dbReference type="InterPro" id="IPR056789">
    <property type="entry name" value="LRR_R13L1-DRL21"/>
</dbReference>
<dbReference type="InterPro" id="IPR044822">
    <property type="entry name" value="Myb_DNA-bind_4"/>
</dbReference>
<evidence type="ECO:0000256" key="2">
    <source>
        <dbReference type="ARBA" id="ARBA00022614"/>
    </source>
</evidence>
<dbReference type="Gene3D" id="3.40.50.300">
    <property type="entry name" value="P-loop containing nucleotide triphosphate hydrolases"/>
    <property type="match status" value="1"/>
</dbReference>
<dbReference type="STRING" id="65489.A0A0D3H613"/>
<keyword evidence="2" id="KW-0433">Leucine-rich repeat</keyword>
<evidence type="ECO:0000256" key="4">
    <source>
        <dbReference type="ARBA" id="ARBA00022821"/>
    </source>
</evidence>
<name>A0A0D3H613_9ORYZ</name>
<evidence type="ECO:0000256" key="3">
    <source>
        <dbReference type="ARBA" id="ARBA00022737"/>
    </source>
</evidence>
<proteinExistence type="predicted"/>
<dbReference type="PANTHER" id="PTHR36766:SF40">
    <property type="entry name" value="DISEASE RESISTANCE PROTEIN RGA3"/>
    <property type="match status" value="1"/>
</dbReference>
<dbReference type="InterPro" id="IPR002182">
    <property type="entry name" value="NB-ARC"/>
</dbReference>
<dbReference type="GO" id="GO:0043531">
    <property type="term" value="F:ADP binding"/>
    <property type="evidence" value="ECO:0007669"/>
    <property type="project" value="InterPro"/>
</dbReference>
<reference evidence="12" key="2">
    <citation type="submission" date="2015-03" db="UniProtKB">
        <authorList>
            <consortium name="EnsemblPlants"/>
        </authorList>
    </citation>
    <scope>IDENTIFICATION</scope>
</reference>
<keyword evidence="13" id="KW-1185">Reference proteome</keyword>
<dbReference type="eggNOG" id="KOG4658">
    <property type="taxonomic scope" value="Eukaryota"/>
</dbReference>
<evidence type="ECO:0000313" key="13">
    <source>
        <dbReference type="Proteomes" id="UP000026960"/>
    </source>
</evidence>
<evidence type="ECO:0000256" key="8">
    <source>
        <dbReference type="ARBA" id="ARBA00023242"/>
    </source>
</evidence>
<evidence type="ECO:0000256" key="9">
    <source>
        <dbReference type="SAM" id="Coils"/>
    </source>
</evidence>
<dbReference type="PRINTS" id="PR00364">
    <property type="entry name" value="DISEASERSIST"/>
</dbReference>
<feature type="region of interest" description="Disordered" evidence="10">
    <location>
        <begin position="295"/>
        <end position="314"/>
    </location>
</feature>
<dbReference type="InterPro" id="IPR027417">
    <property type="entry name" value="P-loop_NTPase"/>
</dbReference>
<dbReference type="InterPro" id="IPR036388">
    <property type="entry name" value="WH-like_DNA-bd_sf"/>
</dbReference>
<dbReference type="GO" id="GO:0005634">
    <property type="term" value="C:nucleus"/>
    <property type="evidence" value="ECO:0007669"/>
    <property type="project" value="UniProtKB-SubCell"/>
</dbReference>
<feature type="region of interest" description="Disordered" evidence="10">
    <location>
        <begin position="269"/>
        <end position="290"/>
    </location>
</feature>
<evidence type="ECO:0000256" key="1">
    <source>
        <dbReference type="ARBA" id="ARBA00004123"/>
    </source>
</evidence>
<accession>A0A0D3H613</accession>
<dbReference type="EnsemblPlants" id="OBART09G07660.1">
    <property type="protein sequence ID" value="OBART09G07660.1"/>
    <property type="gene ID" value="OBART09G07660"/>
</dbReference>
<keyword evidence="5" id="KW-0805">Transcription regulation</keyword>
<dbReference type="GO" id="GO:0010468">
    <property type="term" value="P:regulation of gene expression"/>
    <property type="evidence" value="ECO:0007669"/>
    <property type="project" value="UniProtKB-ARBA"/>
</dbReference>
<keyword evidence="6" id="KW-0238">DNA-binding</keyword>
<feature type="coiled-coil region" evidence="9">
    <location>
        <begin position="162"/>
        <end position="219"/>
    </location>
</feature>
<organism evidence="12">
    <name type="scientific">Oryza barthii</name>
    <dbReference type="NCBI Taxonomy" id="65489"/>
    <lineage>
        <taxon>Eukaryota</taxon>
        <taxon>Viridiplantae</taxon>
        <taxon>Streptophyta</taxon>
        <taxon>Embryophyta</taxon>
        <taxon>Tracheophyta</taxon>
        <taxon>Spermatophyta</taxon>
        <taxon>Magnoliopsida</taxon>
        <taxon>Liliopsida</taxon>
        <taxon>Poales</taxon>
        <taxon>Poaceae</taxon>
        <taxon>BOP clade</taxon>
        <taxon>Oryzoideae</taxon>
        <taxon>Oryzeae</taxon>
        <taxon>Oryzinae</taxon>
        <taxon>Oryza</taxon>
    </lineage>
</organism>
<dbReference type="GO" id="GO:0003677">
    <property type="term" value="F:DNA binding"/>
    <property type="evidence" value="ECO:0007669"/>
    <property type="project" value="UniProtKB-KW"/>
</dbReference>
<dbReference type="FunFam" id="1.10.10.60:FF:000061">
    <property type="entry name" value="Trihelix transcription factor GT-2"/>
    <property type="match status" value="1"/>
</dbReference>
<evidence type="ECO:0000313" key="12">
    <source>
        <dbReference type="EnsemblPlants" id="OBART09G07660.1"/>
    </source>
</evidence>
<dbReference type="Proteomes" id="UP000026960">
    <property type="component" value="Chromosome 9"/>
</dbReference>
<keyword evidence="7" id="KW-0804">Transcription</keyword>
<keyword evidence="9" id="KW-0175">Coiled coil</keyword>
<evidence type="ECO:0000256" key="10">
    <source>
        <dbReference type="SAM" id="MobiDB-lite"/>
    </source>
</evidence>
<dbReference type="PaxDb" id="65489-OBART09G07660.1"/>
<evidence type="ECO:0000256" key="7">
    <source>
        <dbReference type="ARBA" id="ARBA00023163"/>
    </source>
</evidence>
<dbReference type="eggNOG" id="KOG4282">
    <property type="taxonomic scope" value="Eukaryota"/>
</dbReference>
<dbReference type="Gene3D" id="3.80.10.10">
    <property type="entry name" value="Ribonuclease Inhibitor"/>
    <property type="match status" value="2"/>
</dbReference>
<dbReference type="Pfam" id="PF23559">
    <property type="entry name" value="WHD_DRP"/>
    <property type="match status" value="1"/>
</dbReference>
<dbReference type="Pfam" id="PF00931">
    <property type="entry name" value="NB-ARC"/>
    <property type="match status" value="1"/>
</dbReference>
<evidence type="ECO:0000256" key="5">
    <source>
        <dbReference type="ARBA" id="ARBA00023015"/>
    </source>
</evidence>
<dbReference type="Pfam" id="PF13837">
    <property type="entry name" value="Myb_DNA-bind_4"/>
    <property type="match status" value="1"/>
</dbReference>
<evidence type="ECO:0000256" key="6">
    <source>
        <dbReference type="ARBA" id="ARBA00023125"/>
    </source>
</evidence>
<dbReference type="PANTHER" id="PTHR36766">
    <property type="entry name" value="PLANT BROAD-SPECTRUM MILDEW RESISTANCE PROTEIN RPW8"/>
    <property type="match status" value="1"/>
</dbReference>
<dbReference type="SUPFAM" id="SSF52540">
    <property type="entry name" value="P-loop containing nucleoside triphosphate hydrolases"/>
    <property type="match status" value="1"/>
</dbReference>
<dbReference type="Pfam" id="PF25019">
    <property type="entry name" value="LRR_R13L1-DRL21"/>
    <property type="match status" value="1"/>
</dbReference>
<keyword evidence="8" id="KW-0539">Nucleus</keyword>
<dbReference type="InterPro" id="IPR032675">
    <property type="entry name" value="LRR_dom_sf"/>
</dbReference>
<feature type="domain" description="Myb-like" evidence="11">
    <location>
        <begin position="47"/>
        <end position="100"/>
    </location>
</feature>
<dbReference type="GO" id="GO:0006952">
    <property type="term" value="P:defense response"/>
    <property type="evidence" value="ECO:0007669"/>
    <property type="project" value="UniProtKB-KW"/>
</dbReference>
<dbReference type="PROSITE" id="PS50090">
    <property type="entry name" value="MYB_LIKE"/>
    <property type="match status" value="1"/>
</dbReference>